<dbReference type="Pfam" id="PF00010">
    <property type="entry name" value="HLH"/>
    <property type="match status" value="1"/>
</dbReference>
<reference evidence="10 11" key="1">
    <citation type="submission" date="2024-02" db="EMBL/GenBank/DDBJ databases">
        <authorList>
            <person name="Daric V."/>
            <person name="Darras S."/>
        </authorList>
    </citation>
    <scope>NUCLEOTIDE SEQUENCE [LARGE SCALE GENOMIC DNA]</scope>
</reference>
<evidence type="ECO:0000256" key="4">
    <source>
        <dbReference type="ARBA" id="ARBA00023125"/>
    </source>
</evidence>
<evidence type="ECO:0000259" key="9">
    <source>
        <dbReference type="PROSITE" id="PS50888"/>
    </source>
</evidence>
<feature type="region of interest" description="Disordered" evidence="8">
    <location>
        <begin position="1"/>
        <end position="28"/>
    </location>
</feature>
<evidence type="ECO:0000256" key="2">
    <source>
        <dbReference type="ARBA" id="ARBA00008289"/>
    </source>
</evidence>
<evidence type="ECO:0000256" key="7">
    <source>
        <dbReference type="SAM" id="Coils"/>
    </source>
</evidence>
<evidence type="ECO:0000256" key="6">
    <source>
        <dbReference type="ARBA" id="ARBA00023242"/>
    </source>
</evidence>
<dbReference type="PANTHER" id="PTHR45776:SF2">
    <property type="entry name" value="MIP04163P"/>
    <property type="match status" value="1"/>
</dbReference>
<evidence type="ECO:0000313" key="11">
    <source>
        <dbReference type="Proteomes" id="UP001642483"/>
    </source>
</evidence>
<keyword evidence="3" id="KW-0805">Transcription regulation</keyword>
<organism evidence="10 11">
    <name type="scientific">Clavelina lepadiformis</name>
    <name type="common">Light-bulb sea squirt</name>
    <name type="synonym">Ascidia lepadiformis</name>
    <dbReference type="NCBI Taxonomy" id="159417"/>
    <lineage>
        <taxon>Eukaryota</taxon>
        <taxon>Metazoa</taxon>
        <taxon>Chordata</taxon>
        <taxon>Tunicata</taxon>
        <taxon>Ascidiacea</taxon>
        <taxon>Aplousobranchia</taxon>
        <taxon>Clavelinidae</taxon>
        <taxon>Clavelina</taxon>
    </lineage>
</organism>
<dbReference type="SMART" id="SM00353">
    <property type="entry name" value="HLH"/>
    <property type="match status" value="1"/>
</dbReference>
<dbReference type="Proteomes" id="UP001642483">
    <property type="component" value="Unassembled WGS sequence"/>
</dbReference>
<evidence type="ECO:0000313" key="10">
    <source>
        <dbReference type="EMBL" id="CAK8676624.1"/>
    </source>
</evidence>
<evidence type="ECO:0000256" key="1">
    <source>
        <dbReference type="ARBA" id="ARBA00004123"/>
    </source>
</evidence>
<dbReference type="Gene3D" id="4.10.280.10">
    <property type="entry name" value="Helix-loop-helix DNA-binding domain"/>
    <property type="match status" value="1"/>
</dbReference>
<dbReference type="EMBL" id="CAWYQH010000035">
    <property type="protein sequence ID" value="CAK8676624.1"/>
    <property type="molecule type" value="Genomic_DNA"/>
</dbReference>
<dbReference type="Pfam" id="PF15951">
    <property type="entry name" value="MITF_TFEB_C_3_N"/>
    <property type="match status" value="1"/>
</dbReference>
<feature type="compositionally biased region" description="Polar residues" evidence="8">
    <location>
        <begin position="143"/>
        <end position="160"/>
    </location>
</feature>
<keyword evidence="7" id="KW-0175">Coiled coil</keyword>
<dbReference type="SUPFAM" id="SSF47459">
    <property type="entry name" value="HLH, helix-loop-helix DNA-binding domain"/>
    <property type="match status" value="1"/>
</dbReference>
<keyword evidence="11" id="KW-1185">Reference proteome</keyword>
<comment type="similarity">
    <text evidence="2">Belongs to the MiT/TFE family.</text>
</comment>
<feature type="compositionally biased region" description="Basic and acidic residues" evidence="8">
    <location>
        <begin position="1"/>
        <end position="18"/>
    </location>
</feature>
<dbReference type="InterPro" id="IPR036638">
    <property type="entry name" value="HLH_DNA-bd_sf"/>
</dbReference>
<name>A0ABP0FDS0_CLALP</name>
<keyword evidence="4" id="KW-0238">DNA-binding</keyword>
<protein>
    <recommendedName>
        <fullName evidence="9">BHLH domain-containing protein</fullName>
    </recommendedName>
</protein>
<dbReference type="InterPro" id="IPR031867">
    <property type="entry name" value="MiT/TFE_N"/>
</dbReference>
<comment type="caution">
    <text evidence="10">The sequence shown here is derived from an EMBL/GenBank/DDBJ whole genome shotgun (WGS) entry which is preliminary data.</text>
</comment>
<sequence>MITEGYNREKRSSGDLRDSPSSLAKLPKLANDDFGEAIHKSTTEATMKRNHCYVTDMESSLRPSIVKREDSEDSVENWLKARSDSAVALDQEFGDSLSMYDAWENVDNDSDDEDFNFVHNLQLSPSEKSFGQASVLESEGYGTDTSDISDAVTPSCTSPDLSKANESPKASVILKKISVVHPKIITIPQKLIVHPPKSNFACSKKCDASSGPGKTTKVCQVSVLKSIPCASAKVDTSSRKTVVVRVIKPNNNGFIKVRKTNKTMGSRLHMKMQLQRDKAILEEDRNLKKTIMANNSSSSMAKNFSTSAINFPSFKVTKPELPSQILKVDTELQNPTAYHVRATQLNQVKEYLSQSHDGSKYIARQMLAPPSSAPTGGTSDYHGSTPASPLARLNISTSADNLATDSSVTDIIDDIVSLESSYEDPTRFERPAATLPSISSSEMDRFTQHSSTKLPVIIRETTSSSCPVIKPEYTEEDLRLYAKDRIKKDNHNIIERRRRYNINDRIKELGQLVPKSIDPDVRWNKGSILKAAVDYILAFQQEQTRYKQIEIRNKQMEAINKKLLLRVQELETTLHQNGVNLPNDSSDKQQMVNTIFNNSTTVDASSFTTEEEIQLSNFPSNPISPPSVTSSVVMVTQQQGGMQSGTPTSSNLMTQQAAHQQYQSPQLLTVEGNVLGEQQHHLSPNPSYNQLAYSPHSSTTSPQAVANVPQTSTDQNVLGTQGLMDMDLSQFTFNEPTSTDIQEGGFSALLQSDNANYEDVIMDDGTNYIKHDIFLSDATNPTTFANMN</sequence>
<evidence type="ECO:0000256" key="5">
    <source>
        <dbReference type="ARBA" id="ARBA00023163"/>
    </source>
</evidence>
<dbReference type="PROSITE" id="PS50888">
    <property type="entry name" value="BHLH"/>
    <property type="match status" value="1"/>
</dbReference>
<feature type="coiled-coil region" evidence="7">
    <location>
        <begin position="546"/>
        <end position="573"/>
    </location>
</feature>
<dbReference type="Gene3D" id="1.20.5.170">
    <property type="match status" value="1"/>
</dbReference>
<evidence type="ECO:0000256" key="8">
    <source>
        <dbReference type="SAM" id="MobiDB-lite"/>
    </source>
</evidence>
<comment type="subcellular location">
    <subcellularLocation>
        <location evidence="1">Nucleus</location>
    </subcellularLocation>
</comment>
<gene>
    <name evidence="10" type="ORF">CVLEPA_LOCUS6075</name>
</gene>
<accession>A0ABP0FDS0</accession>
<keyword evidence="6" id="KW-0539">Nucleus</keyword>
<dbReference type="InterPro" id="IPR011598">
    <property type="entry name" value="bHLH_dom"/>
</dbReference>
<proteinExistence type="inferred from homology"/>
<feature type="domain" description="BHLH" evidence="9">
    <location>
        <begin position="486"/>
        <end position="539"/>
    </location>
</feature>
<evidence type="ECO:0000256" key="3">
    <source>
        <dbReference type="ARBA" id="ARBA00023015"/>
    </source>
</evidence>
<feature type="region of interest" description="Disordered" evidence="8">
    <location>
        <begin position="139"/>
        <end position="164"/>
    </location>
</feature>
<keyword evidence="5" id="KW-0804">Transcription</keyword>
<dbReference type="PANTHER" id="PTHR45776">
    <property type="entry name" value="MIP04163P"/>
    <property type="match status" value="1"/>
</dbReference>